<reference evidence="2" key="1">
    <citation type="submission" date="2016-04" db="EMBL/GenBank/DDBJ databases">
        <authorList>
            <person name="Tabuchi Yagui T.R."/>
        </authorList>
    </citation>
    <scope>NUCLEOTIDE SEQUENCE [LARGE SCALE GENOMIC DNA]</scope>
    <source>
        <strain evidence="2">NIES-26</strain>
    </source>
</reference>
<keyword evidence="1" id="KW-0472">Membrane</keyword>
<feature type="transmembrane region" description="Helical" evidence="1">
    <location>
        <begin position="121"/>
        <end position="141"/>
    </location>
</feature>
<protein>
    <submittedName>
        <fullName evidence="2">Uncharacterized protein</fullName>
    </submittedName>
</protein>
<name>A0A367RR57_9NOSO</name>
<comment type="caution">
    <text evidence="2">The sequence shown here is derived from an EMBL/GenBank/DDBJ whole genome shotgun (WGS) entry which is preliminary data.</text>
</comment>
<evidence type="ECO:0000313" key="2">
    <source>
        <dbReference type="EMBL" id="RCJ39047.1"/>
    </source>
</evidence>
<evidence type="ECO:0000256" key="1">
    <source>
        <dbReference type="SAM" id="Phobius"/>
    </source>
</evidence>
<dbReference type="Proteomes" id="UP000252107">
    <property type="component" value="Unassembled WGS sequence"/>
</dbReference>
<keyword evidence="3" id="KW-1185">Reference proteome</keyword>
<accession>A0A367RR57</accession>
<feature type="transmembrane region" description="Helical" evidence="1">
    <location>
        <begin position="147"/>
        <end position="166"/>
    </location>
</feature>
<gene>
    <name evidence="2" type="ORF">A6770_39340</name>
</gene>
<sequence length="193" mass="21355">MFHVNSSIDATFGYALRAYRLLETDFQPHRGTMLDSTVFWCSLPQILSSLLMNLRNVGLYLTFLDLLNNKPVSTPIAVPTVIAYIQVMAIIVWSKTYLVCFLGACVTAAMTLFKQDTIRRYSALAWGFLISSLSACTFVLLKFCSNHSLISVVTVFLPFAPLLQALMNRPVGLSHQPSAMSATSRKASTHPSP</sequence>
<evidence type="ECO:0000313" key="3">
    <source>
        <dbReference type="Proteomes" id="UP000252107"/>
    </source>
</evidence>
<feature type="transmembrane region" description="Helical" evidence="1">
    <location>
        <begin position="81"/>
        <end position="109"/>
    </location>
</feature>
<dbReference type="EMBL" id="LXQD01000086">
    <property type="protein sequence ID" value="RCJ39047.1"/>
    <property type="molecule type" value="Genomic_DNA"/>
</dbReference>
<keyword evidence="1" id="KW-1133">Transmembrane helix</keyword>
<organism evidence="2 3">
    <name type="scientific">Nostoc minutum NIES-26</name>
    <dbReference type="NCBI Taxonomy" id="1844469"/>
    <lineage>
        <taxon>Bacteria</taxon>
        <taxon>Bacillati</taxon>
        <taxon>Cyanobacteriota</taxon>
        <taxon>Cyanophyceae</taxon>
        <taxon>Nostocales</taxon>
        <taxon>Nostocaceae</taxon>
        <taxon>Nostoc</taxon>
    </lineage>
</organism>
<keyword evidence="1" id="KW-0812">Transmembrane</keyword>
<proteinExistence type="predicted"/>
<dbReference type="AlphaFoldDB" id="A0A367RR57"/>